<sequence>MHTRVRPHFHIPHGHRSSYADFTSEYPGLVFLYLYPGSVLTFLLGLARYLHPPSGPMCLFASIVNLHTCPLVLSLVSWLRFDPIYILYEYSCPVTFYSGIPCSQAVYPTRPTFSLYSI</sequence>
<evidence type="ECO:0000313" key="2">
    <source>
        <dbReference type="Proteomes" id="UP000292082"/>
    </source>
</evidence>
<evidence type="ECO:0000313" key="1">
    <source>
        <dbReference type="EMBL" id="TBU59200.1"/>
    </source>
</evidence>
<accession>A0A4Q9PXE7</accession>
<proteinExistence type="predicted"/>
<organism evidence="1 2">
    <name type="scientific">Dichomitus squalens</name>
    <dbReference type="NCBI Taxonomy" id="114155"/>
    <lineage>
        <taxon>Eukaryota</taxon>
        <taxon>Fungi</taxon>
        <taxon>Dikarya</taxon>
        <taxon>Basidiomycota</taxon>
        <taxon>Agaricomycotina</taxon>
        <taxon>Agaricomycetes</taxon>
        <taxon>Polyporales</taxon>
        <taxon>Polyporaceae</taxon>
        <taxon>Dichomitus</taxon>
    </lineage>
</organism>
<name>A0A4Q9PXE7_9APHY</name>
<keyword evidence="2" id="KW-1185">Reference proteome</keyword>
<protein>
    <submittedName>
        <fullName evidence="1">Uncharacterized protein</fullName>
    </submittedName>
</protein>
<dbReference type="Proteomes" id="UP000292082">
    <property type="component" value="Unassembled WGS sequence"/>
</dbReference>
<dbReference type="AlphaFoldDB" id="A0A4Q9PXE7"/>
<gene>
    <name evidence="1" type="ORF">BD310DRAFT_424649</name>
</gene>
<reference evidence="1 2" key="1">
    <citation type="submission" date="2019-01" db="EMBL/GenBank/DDBJ databases">
        <title>Draft genome sequences of three monokaryotic isolates of the white-rot basidiomycete fungus Dichomitus squalens.</title>
        <authorList>
            <consortium name="DOE Joint Genome Institute"/>
            <person name="Lopez S.C."/>
            <person name="Andreopoulos B."/>
            <person name="Pangilinan J."/>
            <person name="Lipzen A."/>
            <person name="Riley R."/>
            <person name="Ahrendt S."/>
            <person name="Ng V."/>
            <person name="Barry K."/>
            <person name="Daum C."/>
            <person name="Grigoriev I.V."/>
            <person name="Hilden K.S."/>
            <person name="Makela M.R."/>
            <person name="de Vries R.P."/>
        </authorList>
    </citation>
    <scope>NUCLEOTIDE SEQUENCE [LARGE SCALE GENOMIC DNA]</scope>
    <source>
        <strain evidence="1 2">CBS 464.89</strain>
    </source>
</reference>
<dbReference type="EMBL" id="ML145116">
    <property type="protein sequence ID" value="TBU59200.1"/>
    <property type="molecule type" value="Genomic_DNA"/>
</dbReference>